<reference evidence="2" key="1">
    <citation type="submission" date="2020-02" db="EMBL/GenBank/DDBJ databases">
        <authorList>
            <person name="Meier V. D."/>
        </authorList>
    </citation>
    <scope>NUCLEOTIDE SEQUENCE</scope>
    <source>
        <strain evidence="2">AVDCRST_MAG44</strain>
    </source>
</reference>
<feature type="region of interest" description="Disordered" evidence="1">
    <location>
        <begin position="138"/>
        <end position="162"/>
    </location>
</feature>
<feature type="region of interest" description="Disordered" evidence="1">
    <location>
        <begin position="1"/>
        <end position="103"/>
    </location>
</feature>
<feature type="non-terminal residue" evidence="2">
    <location>
        <position position="162"/>
    </location>
</feature>
<evidence type="ECO:0000256" key="1">
    <source>
        <dbReference type="SAM" id="MobiDB-lite"/>
    </source>
</evidence>
<protein>
    <submittedName>
        <fullName evidence="2">Uncharacterized protein</fullName>
    </submittedName>
</protein>
<sequence length="162" mass="17308">AAGSRPSGQQRHRSCPDHPAGGRAGVPVGRDRRLPKRLRRPPVADRRSSAHGRAAAAFRARRRTRSPAGGNPRAGSAHGAGQLGDLPVGARRGPDLPRRRAAVRSVADRLARRHRSGAAVHRLHDFGGARLRRVPLRNAARIPRSTHSHGNPGAYGRPGAEL</sequence>
<evidence type="ECO:0000313" key="2">
    <source>
        <dbReference type="EMBL" id="CAA9514278.1"/>
    </source>
</evidence>
<name>A0A6J4T5Q6_9SPHN</name>
<organism evidence="2">
    <name type="scientific">uncultured Sphingomonas sp</name>
    <dbReference type="NCBI Taxonomy" id="158754"/>
    <lineage>
        <taxon>Bacteria</taxon>
        <taxon>Pseudomonadati</taxon>
        <taxon>Pseudomonadota</taxon>
        <taxon>Alphaproteobacteria</taxon>
        <taxon>Sphingomonadales</taxon>
        <taxon>Sphingomonadaceae</taxon>
        <taxon>Sphingomonas</taxon>
        <taxon>environmental samples</taxon>
    </lineage>
</organism>
<accession>A0A6J4T5Q6</accession>
<feature type="non-terminal residue" evidence="2">
    <location>
        <position position="1"/>
    </location>
</feature>
<proteinExistence type="predicted"/>
<dbReference type="EMBL" id="CADCVY010000105">
    <property type="protein sequence ID" value="CAA9514278.1"/>
    <property type="molecule type" value="Genomic_DNA"/>
</dbReference>
<gene>
    <name evidence="2" type="ORF">AVDCRST_MAG44-1590</name>
</gene>
<dbReference type="AlphaFoldDB" id="A0A6J4T5Q6"/>